<evidence type="ECO:0000313" key="2">
    <source>
        <dbReference type="Proteomes" id="UP000217790"/>
    </source>
</evidence>
<dbReference type="AlphaFoldDB" id="A0A2H3DR51"/>
<evidence type="ECO:0000313" key="1">
    <source>
        <dbReference type="EMBL" id="PBK96344.1"/>
    </source>
</evidence>
<dbReference type="InParanoid" id="A0A2H3DR51"/>
<reference evidence="2" key="1">
    <citation type="journal article" date="2017" name="Nat. Ecol. Evol.">
        <title>Genome expansion and lineage-specific genetic innovations in the forest pathogenic fungi Armillaria.</title>
        <authorList>
            <person name="Sipos G."/>
            <person name="Prasanna A.N."/>
            <person name="Walter M.C."/>
            <person name="O'Connor E."/>
            <person name="Balint B."/>
            <person name="Krizsan K."/>
            <person name="Kiss B."/>
            <person name="Hess J."/>
            <person name="Varga T."/>
            <person name="Slot J."/>
            <person name="Riley R."/>
            <person name="Boka B."/>
            <person name="Rigling D."/>
            <person name="Barry K."/>
            <person name="Lee J."/>
            <person name="Mihaltcheva S."/>
            <person name="LaButti K."/>
            <person name="Lipzen A."/>
            <person name="Waldron R."/>
            <person name="Moloney N.M."/>
            <person name="Sperisen C."/>
            <person name="Kredics L."/>
            <person name="Vagvoelgyi C."/>
            <person name="Patrignani A."/>
            <person name="Fitzpatrick D."/>
            <person name="Nagy I."/>
            <person name="Doyle S."/>
            <person name="Anderson J.B."/>
            <person name="Grigoriev I.V."/>
            <person name="Gueldener U."/>
            <person name="Muensterkoetter M."/>
            <person name="Nagy L.G."/>
        </authorList>
    </citation>
    <scope>NUCLEOTIDE SEQUENCE [LARGE SCALE GENOMIC DNA]</scope>
    <source>
        <strain evidence="2">Ar21-2</strain>
    </source>
</reference>
<name>A0A2H3DR51_ARMGA</name>
<keyword evidence="2" id="KW-1185">Reference proteome</keyword>
<dbReference type="Proteomes" id="UP000217790">
    <property type="component" value="Unassembled WGS sequence"/>
</dbReference>
<organism evidence="1 2">
    <name type="scientific">Armillaria gallica</name>
    <name type="common">Bulbous honey fungus</name>
    <name type="synonym">Armillaria bulbosa</name>
    <dbReference type="NCBI Taxonomy" id="47427"/>
    <lineage>
        <taxon>Eukaryota</taxon>
        <taxon>Fungi</taxon>
        <taxon>Dikarya</taxon>
        <taxon>Basidiomycota</taxon>
        <taxon>Agaricomycotina</taxon>
        <taxon>Agaricomycetes</taxon>
        <taxon>Agaricomycetidae</taxon>
        <taxon>Agaricales</taxon>
        <taxon>Marasmiineae</taxon>
        <taxon>Physalacriaceae</taxon>
        <taxon>Armillaria</taxon>
    </lineage>
</organism>
<accession>A0A2H3DR51</accession>
<dbReference type="OrthoDB" id="10382948at2759"/>
<gene>
    <name evidence="1" type="ORF">ARMGADRAFT_692566</name>
</gene>
<proteinExistence type="predicted"/>
<sequence length="130" mass="15431">MVYHPFVLSLRLPLRRCSAIPQSHTSEHHLRPRKFSLTATRDQILPSSLWTADCGEFIWIAHESARRHRLRFFQNLFRSRTALYFLIDLTQFQRTRHIIIQNGLVTVSSNNLHTLLRLIRHILLIPPNWS</sequence>
<protein>
    <submittedName>
        <fullName evidence="1">Uncharacterized protein</fullName>
    </submittedName>
</protein>
<dbReference type="EMBL" id="KZ293650">
    <property type="protein sequence ID" value="PBK96344.1"/>
    <property type="molecule type" value="Genomic_DNA"/>
</dbReference>